<feature type="region of interest" description="Disordered" evidence="1">
    <location>
        <begin position="127"/>
        <end position="180"/>
    </location>
</feature>
<accession>A0A8H4PZW3</accession>
<feature type="compositionally biased region" description="Low complexity" evidence="1">
    <location>
        <begin position="160"/>
        <end position="176"/>
    </location>
</feature>
<feature type="region of interest" description="Disordered" evidence="1">
    <location>
        <begin position="535"/>
        <end position="600"/>
    </location>
</feature>
<sequence>MTPTNKQSPRVEFHTPTQQAPHDKPSPLRIVKRRSAHLESSTEEMAPFGDGSPEFLDKKFPLKMVKRRGRRRAPALMSDELATDGWEQNPGYRPSFWSSSVELSRPRGRVWGETLTRCRGLLTKSTPFLKDSRQSQTLGRSAAHRTASSGSSILDYADYTPSNGTPSNGPPSSRRSLGARPVERPVSPLYKLPMPLQSTQPPDFSRAAHPFVLSPSISVVSQCTGQEAGRQTVWATVEVSGRLSRIPSSRSPSGSSQETSVSRGSFVDHQLDRFFEFGCLYDLGVEVLPTAESTIVQVVQEQAFPTTIQAGSSVVLLVHVDVDSEKRKRRGGTGHVRQKSDELMEDLELELGSSAVGFMHIRVSYSHSAFPEQTAAEPDAAGVFGLRSRLETTATASLVKRDADSMWSPRPEPLQSHILPLVQRHWGLEKAMSMKRLIMGQEQRQPKRLKMTRPGEAGEADALGLDALGLDSVTARSPTASATGRWTSMQADHAPKVSTLGPAAGRRAQRLLSPIPPSAPPSLRSIMSSEDARCRGMSLDPRNPGRYTEGIVGPVAPLQDHGRDRVERRRGPAAPLKPWAAWDPEERRETQQDKATLHGKPVKDTGFWNWGMWF</sequence>
<organism evidence="2 3">
    <name type="scientific">Ophiocordyceps sinensis</name>
    <dbReference type="NCBI Taxonomy" id="72228"/>
    <lineage>
        <taxon>Eukaryota</taxon>
        <taxon>Fungi</taxon>
        <taxon>Dikarya</taxon>
        <taxon>Ascomycota</taxon>
        <taxon>Pezizomycotina</taxon>
        <taxon>Sordariomycetes</taxon>
        <taxon>Hypocreomycetidae</taxon>
        <taxon>Hypocreales</taxon>
        <taxon>Ophiocordycipitaceae</taxon>
        <taxon>Ophiocordyceps</taxon>
    </lineage>
</organism>
<evidence type="ECO:0000313" key="2">
    <source>
        <dbReference type="EMBL" id="KAF4513496.1"/>
    </source>
</evidence>
<feature type="compositionally biased region" description="Basic and acidic residues" evidence="1">
    <location>
        <begin position="584"/>
        <end position="596"/>
    </location>
</feature>
<feature type="compositionally biased region" description="Basic and acidic residues" evidence="1">
    <location>
        <begin position="560"/>
        <end position="570"/>
    </location>
</feature>
<dbReference type="OrthoDB" id="5213862at2759"/>
<feature type="region of interest" description="Disordered" evidence="1">
    <location>
        <begin position="1"/>
        <end position="28"/>
    </location>
</feature>
<keyword evidence="3" id="KW-1185">Reference proteome</keyword>
<reference evidence="2 3" key="1">
    <citation type="journal article" date="2020" name="Genome Biol. Evol.">
        <title>A new high-quality draft genome assembly of the Chinese cordyceps Ophiocordyceps sinensis.</title>
        <authorList>
            <person name="Shu R."/>
            <person name="Zhang J."/>
            <person name="Meng Q."/>
            <person name="Zhang H."/>
            <person name="Zhou G."/>
            <person name="Li M."/>
            <person name="Wu P."/>
            <person name="Zhao Y."/>
            <person name="Chen C."/>
            <person name="Qin Q."/>
        </authorList>
    </citation>
    <scope>NUCLEOTIDE SEQUENCE [LARGE SCALE GENOMIC DNA]</scope>
    <source>
        <strain evidence="2 3">IOZ07</strain>
    </source>
</reference>
<dbReference type="AlphaFoldDB" id="A0A8H4PZW3"/>
<name>A0A8H4PZW3_9HYPO</name>
<gene>
    <name evidence="2" type="ORF">G6O67_000761</name>
</gene>
<evidence type="ECO:0000256" key="1">
    <source>
        <dbReference type="SAM" id="MobiDB-lite"/>
    </source>
</evidence>
<evidence type="ECO:0000313" key="3">
    <source>
        <dbReference type="Proteomes" id="UP000557566"/>
    </source>
</evidence>
<comment type="caution">
    <text evidence="2">The sequence shown here is derived from an EMBL/GenBank/DDBJ whole genome shotgun (WGS) entry which is preliminary data.</text>
</comment>
<dbReference type="EMBL" id="JAAVMX010000001">
    <property type="protein sequence ID" value="KAF4513496.1"/>
    <property type="molecule type" value="Genomic_DNA"/>
</dbReference>
<evidence type="ECO:0008006" key="4">
    <source>
        <dbReference type="Google" id="ProtNLM"/>
    </source>
</evidence>
<proteinExistence type="predicted"/>
<dbReference type="Proteomes" id="UP000557566">
    <property type="component" value="Unassembled WGS sequence"/>
</dbReference>
<protein>
    <recommendedName>
        <fullName evidence="4">Ubiquitin-conjugating enzyme</fullName>
    </recommendedName>
</protein>